<comment type="caution">
    <text evidence="2">The sequence shown here is derived from an EMBL/GenBank/DDBJ whole genome shotgun (WGS) entry which is preliminary data.</text>
</comment>
<evidence type="ECO:0000313" key="2">
    <source>
        <dbReference type="EMBL" id="RAK15036.1"/>
    </source>
</evidence>
<keyword evidence="1" id="KW-0812">Transmembrane</keyword>
<protein>
    <submittedName>
        <fullName evidence="2">Uncharacterized protein</fullName>
    </submittedName>
</protein>
<sequence>MTTDRTMPYAGLRLADGAGFDLGLALADAAAVLGDLDCASGKPVRRARKRAAVVADRFAVAIRAPCAQDKMPRALIRVIARDGVGPDDEAATAILARTVQLVLDHTDAARVEWCAPTMRLSRDGFRALHDRLTNNKCAPAPDERDEEQRLADSIRAAQEQADLMIAKEAEWRASRQIVSTVEAAVVTVRDRITEQPPEERRLSLAAWLMTGMIGLVHLPIAVMLGIIGSVRGVNYRSVTRVLTGVALVVACQSLGLFDTVMPALLR</sequence>
<evidence type="ECO:0000256" key="1">
    <source>
        <dbReference type="SAM" id="Phobius"/>
    </source>
</evidence>
<keyword evidence="3" id="KW-1185">Reference proteome</keyword>
<keyword evidence="1" id="KW-0472">Membrane</keyword>
<dbReference type="AlphaFoldDB" id="A0A327Y4P6"/>
<keyword evidence="1" id="KW-1133">Transmembrane helix</keyword>
<proteinExistence type="predicted"/>
<evidence type="ECO:0000313" key="3">
    <source>
        <dbReference type="Proteomes" id="UP000249165"/>
    </source>
</evidence>
<feature type="transmembrane region" description="Helical" evidence="1">
    <location>
        <begin position="238"/>
        <end position="257"/>
    </location>
</feature>
<accession>A0A327Y4P6</accession>
<gene>
    <name evidence="2" type="ORF">ATI53_102658</name>
</gene>
<organism evidence="2 3">
    <name type="scientific">Salipiger aestuarii</name>
    <dbReference type="NCBI Taxonomy" id="568098"/>
    <lineage>
        <taxon>Bacteria</taxon>
        <taxon>Pseudomonadati</taxon>
        <taxon>Pseudomonadota</taxon>
        <taxon>Alphaproteobacteria</taxon>
        <taxon>Rhodobacterales</taxon>
        <taxon>Roseobacteraceae</taxon>
        <taxon>Salipiger</taxon>
    </lineage>
</organism>
<dbReference type="RefSeq" id="WP_111550673.1">
    <property type="nucleotide sequence ID" value="NZ_LIGK01000047.1"/>
</dbReference>
<dbReference type="EMBL" id="QLMG01000026">
    <property type="protein sequence ID" value="RAK15036.1"/>
    <property type="molecule type" value="Genomic_DNA"/>
</dbReference>
<dbReference type="Proteomes" id="UP000249165">
    <property type="component" value="Unassembled WGS sequence"/>
</dbReference>
<feature type="transmembrane region" description="Helical" evidence="1">
    <location>
        <begin position="204"/>
        <end position="226"/>
    </location>
</feature>
<reference evidence="2 3" key="1">
    <citation type="submission" date="2018-06" db="EMBL/GenBank/DDBJ databases">
        <title>Genomic Encyclopedia of Archaeal and Bacterial Type Strains, Phase II (KMG-II): from individual species to whole genera.</title>
        <authorList>
            <person name="Goeker M."/>
        </authorList>
    </citation>
    <scope>NUCLEOTIDE SEQUENCE [LARGE SCALE GENOMIC DNA]</scope>
    <source>
        <strain evidence="2 3">DSM 22011</strain>
    </source>
</reference>
<name>A0A327Y4P6_9RHOB</name>
<dbReference type="OrthoDB" id="7831789at2"/>